<gene>
    <name evidence="2" type="ORF">SAMN05216260_11314</name>
</gene>
<organism evidence="2 3">
    <name type="scientific">Streptomyces griseoaurantiacus</name>
    <dbReference type="NCBI Taxonomy" id="68213"/>
    <lineage>
        <taxon>Bacteria</taxon>
        <taxon>Bacillati</taxon>
        <taxon>Actinomycetota</taxon>
        <taxon>Actinomycetes</taxon>
        <taxon>Kitasatosporales</taxon>
        <taxon>Streptomycetaceae</taxon>
        <taxon>Streptomyces</taxon>
        <taxon>Streptomyces aurantiacus group</taxon>
    </lineage>
</organism>
<accession>A0A1G7QJI2</accession>
<evidence type="ECO:0000313" key="2">
    <source>
        <dbReference type="EMBL" id="SDF98673.1"/>
    </source>
</evidence>
<proteinExistence type="predicted"/>
<dbReference type="OrthoDB" id="4606505at2"/>
<feature type="region of interest" description="Disordered" evidence="1">
    <location>
        <begin position="248"/>
        <end position="268"/>
    </location>
</feature>
<sequence>MTDKPEHLPERLALLADVNAARFLSTGVLSGHEAPPYIALNKITEPVEATGARAEVVAVRDLVEDVMHLYRGDARTKADAWLAPRLHAALRLSRREAADNGLWNFLALAVAPDYVVWRHLPTRGGDGLPPMVTASRFSGAHYTQAFSRLWWAAELFRDGSDYGPVQVACDNQDVLNTVLRLDIIDHRPTAQALIRLVAEGKVATGREVNALAVVTNAAASTLMYDVLAEDDEWDGGAFDAWVEEADSAPPVPRKVLPAGPDDGPVPASAVDTLAERFEELFEDAVVRGRREGTDPSDQD</sequence>
<name>A0A1G7QJI2_9ACTN</name>
<evidence type="ECO:0000256" key="1">
    <source>
        <dbReference type="SAM" id="MobiDB-lite"/>
    </source>
</evidence>
<dbReference type="Pfam" id="PF19866">
    <property type="entry name" value="DUF6339"/>
    <property type="match status" value="1"/>
</dbReference>
<dbReference type="InterPro" id="IPR045920">
    <property type="entry name" value="DUF6339"/>
</dbReference>
<dbReference type="Proteomes" id="UP000198614">
    <property type="component" value="Unassembled WGS sequence"/>
</dbReference>
<reference evidence="2 3" key="1">
    <citation type="submission" date="2016-10" db="EMBL/GenBank/DDBJ databases">
        <authorList>
            <person name="de Groot N.N."/>
        </authorList>
    </citation>
    <scope>NUCLEOTIDE SEQUENCE [LARGE SCALE GENOMIC DNA]</scope>
    <source>
        <strain evidence="2 3">CGMCC 4.1859</strain>
    </source>
</reference>
<dbReference type="EMBL" id="FNAX01000013">
    <property type="protein sequence ID" value="SDF98673.1"/>
    <property type="molecule type" value="Genomic_DNA"/>
</dbReference>
<evidence type="ECO:0000313" key="3">
    <source>
        <dbReference type="Proteomes" id="UP000198614"/>
    </source>
</evidence>
<dbReference type="AlphaFoldDB" id="A0A1G7QJI2"/>
<protein>
    <submittedName>
        <fullName evidence="2">Uncharacterized protein</fullName>
    </submittedName>
</protein>